<feature type="transmembrane region" description="Helical" evidence="1">
    <location>
        <begin position="224"/>
        <end position="244"/>
    </location>
</feature>
<reference evidence="2 3" key="1">
    <citation type="submission" date="2024-02" db="EMBL/GenBank/DDBJ databases">
        <title>New especies of Spiribacter isolated from saline water.</title>
        <authorList>
            <person name="Leon M.J."/>
            <person name="De La Haba R."/>
            <person name="Sanchez-Porro C."/>
            <person name="Ventosa A."/>
        </authorList>
    </citation>
    <scope>NUCLEOTIDE SEQUENCE [LARGE SCALE GENOMIC DNA]</scope>
    <source>
        <strain evidence="3">ag22IC4-227</strain>
    </source>
</reference>
<dbReference type="RefSeq" id="WP_367967000.1">
    <property type="nucleotide sequence ID" value="NZ_JBAKFI010000001.1"/>
</dbReference>
<feature type="transmembrane region" description="Helical" evidence="1">
    <location>
        <begin position="103"/>
        <end position="119"/>
    </location>
</feature>
<gene>
    <name evidence="2" type="ORF">V6X64_05960</name>
</gene>
<keyword evidence="1" id="KW-0472">Membrane</keyword>
<evidence type="ECO:0000256" key="1">
    <source>
        <dbReference type="SAM" id="Phobius"/>
    </source>
</evidence>
<feature type="transmembrane region" description="Helical" evidence="1">
    <location>
        <begin position="15"/>
        <end position="41"/>
    </location>
</feature>
<dbReference type="EMBL" id="JBAKFJ010000001">
    <property type="protein sequence ID" value="MEX0386532.1"/>
    <property type="molecule type" value="Genomic_DNA"/>
</dbReference>
<evidence type="ECO:0008006" key="4">
    <source>
        <dbReference type="Google" id="ProtNLM"/>
    </source>
</evidence>
<evidence type="ECO:0000313" key="3">
    <source>
        <dbReference type="Proteomes" id="UP001556653"/>
    </source>
</evidence>
<feature type="transmembrane region" description="Helical" evidence="1">
    <location>
        <begin position="48"/>
        <end position="66"/>
    </location>
</feature>
<feature type="transmembrane region" description="Helical" evidence="1">
    <location>
        <begin position="72"/>
        <end position="91"/>
    </location>
</feature>
<keyword evidence="1" id="KW-0812">Transmembrane</keyword>
<proteinExistence type="predicted"/>
<feature type="transmembrane region" description="Helical" evidence="1">
    <location>
        <begin position="251"/>
        <end position="274"/>
    </location>
</feature>
<accession>A0ABV3S8T8</accession>
<name>A0ABV3S8T8_9GAMM</name>
<keyword evidence="3" id="KW-1185">Reference proteome</keyword>
<sequence>MQSFLAFVMRTRLGAIGIVALGALLPLLFWLSGGVLALVTLRRGLAEGAIVLAGAVAVLTPIYAVLLGAPTAVLQPLALVWLPVLALAQILRSTVSLASTLQWGTLLAAAGVLAFYGLHGDPAAFWEGTLQAIAEALTGGQPGPEWNQAAAQLAPRLTGLWVTNLLAVAFLCLLLGRWWQAVLYNPGGFRSEFHGLRFARWFAGLGVAAVLAGMFGPPGLAADVGVVIGAVFLLQALAVAHALVAARNWHVGWLIGFYLILPLLLRPVALLGLADTFVDFRARFAPAA</sequence>
<comment type="caution">
    <text evidence="2">The sequence shown here is derived from an EMBL/GenBank/DDBJ whole genome shotgun (WGS) entry which is preliminary data.</text>
</comment>
<feature type="transmembrane region" description="Helical" evidence="1">
    <location>
        <begin position="198"/>
        <end position="218"/>
    </location>
</feature>
<evidence type="ECO:0000313" key="2">
    <source>
        <dbReference type="EMBL" id="MEX0386532.1"/>
    </source>
</evidence>
<dbReference type="Proteomes" id="UP001556653">
    <property type="component" value="Unassembled WGS sequence"/>
</dbReference>
<feature type="transmembrane region" description="Helical" evidence="1">
    <location>
        <begin position="160"/>
        <end position="178"/>
    </location>
</feature>
<organism evidence="2 3">
    <name type="scientific">Spiribacter onubensis</name>
    <dbReference type="NCBI Taxonomy" id="3122420"/>
    <lineage>
        <taxon>Bacteria</taxon>
        <taxon>Pseudomonadati</taxon>
        <taxon>Pseudomonadota</taxon>
        <taxon>Gammaproteobacteria</taxon>
        <taxon>Chromatiales</taxon>
        <taxon>Ectothiorhodospiraceae</taxon>
        <taxon>Spiribacter</taxon>
    </lineage>
</organism>
<keyword evidence="1" id="KW-1133">Transmembrane helix</keyword>
<protein>
    <recommendedName>
        <fullName evidence="4">DUF2232 domain-containing protein</fullName>
    </recommendedName>
</protein>